<dbReference type="PANTHER" id="PTHR48475">
    <property type="entry name" value="RIBONUCLEASE H"/>
    <property type="match status" value="1"/>
</dbReference>
<organism evidence="2 3">
    <name type="scientific">Cajanus cajan</name>
    <name type="common">Pigeon pea</name>
    <name type="synonym">Cajanus indicus</name>
    <dbReference type="NCBI Taxonomy" id="3821"/>
    <lineage>
        <taxon>Eukaryota</taxon>
        <taxon>Viridiplantae</taxon>
        <taxon>Streptophyta</taxon>
        <taxon>Embryophyta</taxon>
        <taxon>Tracheophyta</taxon>
        <taxon>Spermatophyta</taxon>
        <taxon>Magnoliopsida</taxon>
        <taxon>eudicotyledons</taxon>
        <taxon>Gunneridae</taxon>
        <taxon>Pentapetalae</taxon>
        <taxon>rosids</taxon>
        <taxon>fabids</taxon>
        <taxon>Fabales</taxon>
        <taxon>Fabaceae</taxon>
        <taxon>Papilionoideae</taxon>
        <taxon>50 kb inversion clade</taxon>
        <taxon>NPAAA clade</taxon>
        <taxon>indigoferoid/millettioid clade</taxon>
        <taxon>Phaseoleae</taxon>
        <taxon>Cajanus</taxon>
    </lineage>
</organism>
<dbReference type="Gene3D" id="1.10.340.70">
    <property type="match status" value="1"/>
</dbReference>
<feature type="non-terminal residue" evidence="2">
    <location>
        <position position="1"/>
    </location>
</feature>
<gene>
    <name evidence="2" type="ORF">KK1_033009</name>
</gene>
<dbReference type="InterPro" id="IPR036397">
    <property type="entry name" value="RNaseH_sf"/>
</dbReference>
<dbReference type="GO" id="GO:0004523">
    <property type="term" value="F:RNA-DNA hybrid ribonuclease activity"/>
    <property type="evidence" value="ECO:0007669"/>
    <property type="project" value="InterPro"/>
</dbReference>
<dbReference type="CDD" id="cd09279">
    <property type="entry name" value="RNase_HI_like"/>
    <property type="match status" value="1"/>
</dbReference>
<dbReference type="PROSITE" id="PS50994">
    <property type="entry name" value="INTEGRASE"/>
    <property type="match status" value="1"/>
</dbReference>
<dbReference type="GO" id="GO:0015074">
    <property type="term" value="P:DNA integration"/>
    <property type="evidence" value="ECO:0007669"/>
    <property type="project" value="InterPro"/>
</dbReference>
<dbReference type="Proteomes" id="UP000075243">
    <property type="component" value="Unassembled WGS sequence"/>
</dbReference>
<dbReference type="GO" id="GO:0003676">
    <property type="term" value="F:nucleic acid binding"/>
    <property type="evidence" value="ECO:0007669"/>
    <property type="project" value="InterPro"/>
</dbReference>
<dbReference type="Pfam" id="PF00665">
    <property type="entry name" value="rve"/>
    <property type="match status" value="1"/>
</dbReference>
<sequence length="439" mass="51742">DPEKIKAITEMPPPRTEKEVRGFLRRINYIAKFISQLSDTYTPIFKLLWKNQRKEWNEECQQAFEKIKLCMINLPILVPPVEGKPLILYITVLEGSMGCVLKHIPVMARLDFNCTNNMAEYEACILGIHIDNDITKLKVHGDFSLLIYQLKEEWETRDAKLVLYWEYVKILIPQFKFITFEHVLREENQLADALALPWYFDIKQYLEKKAQSLMREIHEGTFGTHIPRHTMTRKIMRARYFWSTIKKDCYLYARKFHKFQIYADNIHVPPTTLNVLASPWPFSTWGMDVIEPIEPKVFILVAIDYFTKWVEAMSYAHMTRKVVVNFIKKNILCQYGVPNKIITDNGFNLNNKMMTKFYESFKIQHHNSFPYKPMMNGEVEVANKNIKKIIQKMVITYGDWHEMLLFALHGYKTGPYVVKKAFSRGALILINMKKYSPPG</sequence>
<dbReference type="EMBL" id="KQ483591">
    <property type="protein sequence ID" value="KYP45439.1"/>
    <property type="molecule type" value="Genomic_DNA"/>
</dbReference>
<name>A0A151RSE3_CAJCA</name>
<evidence type="ECO:0000313" key="2">
    <source>
        <dbReference type="EMBL" id="KYP45439.1"/>
    </source>
</evidence>
<feature type="domain" description="Integrase catalytic" evidence="1">
    <location>
        <begin position="275"/>
        <end position="439"/>
    </location>
</feature>
<dbReference type="Gene3D" id="3.30.420.10">
    <property type="entry name" value="Ribonuclease H-like superfamily/Ribonuclease H"/>
    <property type="match status" value="2"/>
</dbReference>
<dbReference type="Gene3D" id="3.30.70.270">
    <property type="match status" value="1"/>
</dbReference>
<dbReference type="InterPro" id="IPR001584">
    <property type="entry name" value="Integrase_cat-core"/>
</dbReference>
<dbReference type="AlphaFoldDB" id="A0A151RSE3"/>
<evidence type="ECO:0000313" key="3">
    <source>
        <dbReference type="Proteomes" id="UP000075243"/>
    </source>
</evidence>
<evidence type="ECO:0000259" key="1">
    <source>
        <dbReference type="PROSITE" id="PS50994"/>
    </source>
</evidence>
<dbReference type="InterPro" id="IPR002156">
    <property type="entry name" value="RNaseH_domain"/>
</dbReference>
<dbReference type="OMA" id="ATHFILH"/>
<dbReference type="Gramene" id="C.cajan_33094.t">
    <property type="protein sequence ID" value="C.cajan_33094.t"/>
    <property type="gene ID" value="C.cajan_33094"/>
</dbReference>
<dbReference type="Pfam" id="PF13456">
    <property type="entry name" value="RVT_3"/>
    <property type="match status" value="1"/>
</dbReference>
<dbReference type="SUPFAM" id="SSF56672">
    <property type="entry name" value="DNA/RNA polymerases"/>
    <property type="match status" value="1"/>
</dbReference>
<protein>
    <submittedName>
        <fullName evidence="2">Pol polyprotein</fullName>
    </submittedName>
</protein>
<dbReference type="SUPFAM" id="SSF53098">
    <property type="entry name" value="Ribonuclease H-like"/>
    <property type="match status" value="1"/>
</dbReference>
<accession>A0A151RSE3</accession>
<dbReference type="FunFam" id="3.30.70.270:FF:000063">
    <property type="entry name" value="Zinc knuckle domaincontaining protein"/>
    <property type="match status" value="1"/>
</dbReference>
<dbReference type="InterPro" id="IPR043128">
    <property type="entry name" value="Rev_trsase/Diguanyl_cyclase"/>
</dbReference>
<reference evidence="2" key="1">
    <citation type="journal article" date="2012" name="Nat. Biotechnol.">
        <title>Draft genome sequence of pigeonpea (Cajanus cajan), an orphan legume crop of resource-poor farmers.</title>
        <authorList>
            <person name="Varshney R.K."/>
            <person name="Chen W."/>
            <person name="Li Y."/>
            <person name="Bharti A.K."/>
            <person name="Saxena R.K."/>
            <person name="Schlueter J.A."/>
            <person name="Donoghue M.T."/>
            <person name="Azam S."/>
            <person name="Fan G."/>
            <person name="Whaley A.M."/>
            <person name="Farmer A.D."/>
            <person name="Sheridan J."/>
            <person name="Iwata A."/>
            <person name="Tuteja R."/>
            <person name="Penmetsa R.V."/>
            <person name="Wu W."/>
            <person name="Upadhyaya H.D."/>
            <person name="Yang S.P."/>
            <person name="Shah T."/>
            <person name="Saxena K.B."/>
            <person name="Michael T."/>
            <person name="McCombie W.R."/>
            <person name="Yang B."/>
            <person name="Zhang G."/>
            <person name="Yang H."/>
            <person name="Wang J."/>
            <person name="Spillane C."/>
            <person name="Cook D.R."/>
            <person name="May G.D."/>
            <person name="Xu X."/>
            <person name="Jackson S.A."/>
        </authorList>
    </citation>
    <scope>NUCLEOTIDE SEQUENCE [LARGE SCALE GENOMIC DNA]</scope>
</reference>
<dbReference type="InterPro" id="IPR012337">
    <property type="entry name" value="RNaseH-like_sf"/>
</dbReference>
<keyword evidence="3" id="KW-1185">Reference proteome</keyword>
<dbReference type="PANTHER" id="PTHR48475:SF1">
    <property type="entry name" value="RNASE H TYPE-1 DOMAIN-CONTAINING PROTEIN"/>
    <property type="match status" value="1"/>
</dbReference>
<dbReference type="InterPro" id="IPR043502">
    <property type="entry name" value="DNA/RNA_pol_sf"/>
</dbReference>
<proteinExistence type="predicted"/>